<proteinExistence type="predicted"/>
<reference evidence="6 7" key="1">
    <citation type="submission" date="2013-10" db="EMBL/GenBank/DDBJ databases">
        <title>Salinisphaera orenii MK-B5 Genome Sequencing.</title>
        <authorList>
            <person name="Lai Q."/>
            <person name="Li C."/>
            <person name="Shao Z."/>
        </authorList>
    </citation>
    <scope>NUCLEOTIDE SEQUENCE [LARGE SCALE GENOMIC DNA]</scope>
    <source>
        <strain evidence="6 7">MK-B5</strain>
    </source>
</reference>
<accession>A0A423PLE2</accession>
<dbReference type="SUPFAM" id="SSF46689">
    <property type="entry name" value="Homeodomain-like"/>
    <property type="match status" value="1"/>
</dbReference>
<dbReference type="PANTHER" id="PTHR30055">
    <property type="entry name" value="HTH-TYPE TRANSCRIPTIONAL REGULATOR RUTR"/>
    <property type="match status" value="1"/>
</dbReference>
<evidence type="ECO:0000256" key="2">
    <source>
        <dbReference type="ARBA" id="ARBA00023125"/>
    </source>
</evidence>
<gene>
    <name evidence="6" type="ORF">SAOR_10375</name>
</gene>
<dbReference type="AlphaFoldDB" id="A0A423PLE2"/>
<keyword evidence="3" id="KW-0804">Transcription</keyword>
<dbReference type="Proteomes" id="UP000283993">
    <property type="component" value="Unassembled WGS sequence"/>
</dbReference>
<protein>
    <submittedName>
        <fullName evidence="6">TetR family transcriptional regulator</fullName>
    </submittedName>
</protein>
<evidence type="ECO:0000256" key="1">
    <source>
        <dbReference type="ARBA" id="ARBA00023015"/>
    </source>
</evidence>
<feature type="domain" description="HTH tetR-type" evidence="5">
    <location>
        <begin position="9"/>
        <end position="69"/>
    </location>
</feature>
<organism evidence="6 7">
    <name type="scientific">Salinisphaera orenii MK-B5</name>
    <dbReference type="NCBI Taxonomy" id="856730"/>
    <lineage>
        <taxon>Bacteria</taxon>
        <taxon>Pseudomonadati</taxon>
        <taxon>Pseudomonadota</taxon>
        <taxon>Gammaproteobacteria</taxon>
        <taxon>Salinisphaerales</taxon>
        <taxon>Salinisphaeraceae</taxon>
        <taxon>Salinisphaera</taxon>
    </lineage>
</organism>
<evidence type="ECO:0000313" key="6">
    <source>
        <dbReference type="EMBL" id="ROO26430.1"/>
    </source>
</evidence>
<evidence type="ECO:0000259" key="5">
    <source>
        <dbReference type="PROSITE" id="PS50977"/>
    </source>
</evidence>
<dbReference type="GO" id="GO:0003700">
    <property type="term" value="F:DNA-binding transcription factor activity"/>
    <property type="evidence" value="ECO:0007669"/>
    <property type="project" value="TreeGrafter"/>
</dbReference>
<dbReference type="EMBL" id="AYKH01000021">
    <property type="protein sequence ID" value="ROO26430.1"/>
    <property type="molecule type" value="Genomic_DNA"/>
</dbReference>
<dbReference type="Pfam" id="PF00440">
    <property type="entry name" value="TetR_N"/>
    <property type="match status" value="1"/>
</dbReference>
<keyword evidence="7" id="KW-1185">Reference proteome</keyword>
<evidence type="ECO:0000256" key="4">
    <source>
        <dbReference type="PROSITE-ProRule" id="PRU00335"/>
    </source>
</evidence>
<dbReference type="InterPro" id="IPR050109">
    <property type="entry name" value="HTH-type_TetR-like_transc_reg"/>
</dbReference>
<dbReference type="Gene3D" id="1.10.357.10">
    <property type="entry name" value="Tetracycline Repressor, domain 2"/>
    <property type="match status" value="1"/>
</dbReference>
<dbReference type="PROSITE" id="PS50977">
    <property type="entry name" value="HTH_TETR_2"/>
    <property type="match status" value="1"/>
</dbReference>
<sequence length="226" mass="24262">MAQPAAERSSTRERVRATAFRLFGRFGYDGVSMLAVARGSGVTKAALYWHYENKADLYAACMRQLVGLFEERVFEAAAAEPDPVERIFALFAGLQQLVDDERVVDGVAGYWLRPASADVSAARAVQAEFEAGASAAIEAVLEEARAADALQIEGSAEDFARAFIAIMEAIVLPMGNRGAPEHRRVVAVLARTFFQAHARTPGLAERAARVLGAPATAPAEPSEDHS</sequence>
<evidence type="ECO:0000256" key="3">
    <source>
        <dbReference type="ARBA" id="ARBA00023163"/>
    </source>
</evidence>
<dbReference type="InterPro" id="IPR001647">
    <property type="entry name" value="HTH_TetR"/>
</dbReference>
<comment type="caution">
    <text evidence="6">The sequence shown here is derived from an EMBL/GenBank/DDBJ whole genome shotgun (WGS) entry which is preliminary data.</text>
</comment>
<dbReference type="InterPro" id="IPR009057">
    <property type="entry name" value="Homeodomain-like_sf"/>
</dbReference>
<keyword evidence="1" id="KW-0805">Transcription regulation</keyword>
<dbReference type="PRINTS" id="PR00455">
    <property type="entry name" value="HTHTETR"/>
</dbReference>
<keyword evidence="2 4" id="KW-0238">DNA-binding</keyword>
<name>A0A423PLE2_9GAMM</name>
<evidence type="ECO:0000313" key="7">
    <source>
        <dbReference type="Proteomes" id="UP000283993"/>
    </source>
</evidence>
<feature type="DNA-binding region" description="H-T-H motif" evidence="4">
    <location>
        <begin position="32"/>
        <end position="51"/>
    </location>
</feature>
<dbReference type="GO" id="GO:0000976">
    <property type="term" value="F:transcription cis-regulatory region binding"/>
    <property type="evidence" value="ECO:0007669"/>
    <property type="project" value="TreeGrafter"/>
</dbReference>
<dbReference type="PANTHER" id="PTHR30055:SF234">
    <property type="entry name" value="HTH-TYPE TRANSCRIPTIONAL REGULATOR BETI"/>
    <property type="match status" value="1"/>
</dbReference>